<protein>
    <submittedName>
        <fullName evidence="5">SpoVG family protein</fullName>
    </submittedName>
</protein>
<dbReference type="Gene3D" id="3.30.1120.40">
    <property type="entry name" value="Stage V sporulation protein G"/>
    <property type="match status" value="1"/>
</dbReference>
<evidence type="ECO:0000313" key="5">
    <source>
        <dbReference type="EMBL" id="MDO8059094.1"/>
    </source>
</evidence>
<proteinExistence type="predicted"/>
<accession>A0ABT9D256</accession>
<dbReference type="InterPro" id="IPR036751">
    <property type="entry name" value="SpoVG_sf"/>
</dbReference>
<keyword evidence="1" id="KW-0132">Cell division</keyword>
<evidence type="ECO:0000256" key="1">
    <source>
        <dbReference type="ARBA" id="ARBA00022618"/>
    </source>
</evidence>
<dbReference type="Proteomes" id="UP001170674">
    <property type="component" value="Unassembled WGS sequence"/>
</dbReference>
<dbReference type="PANTHER" id="PTHR38429:SF1">
    <property type="entry name" value="SEPTATION PROTEIN SPOVG-RELATED"/>
    <property type="match status" value="1"/>
</dbReference>
<name>A0ABT9D256_9MOLU</name>
<evidence type="ECO:0000256" key="3">
    <source>
        <dbReference type="ARBA" id="ARBA00023306"/>
    </source>
</evidence>
<evidence type="ECO:0000256" key="2">
    <source>
        <dbReference type="ARBA" id="ARBA00023210"/>
    </source>
</evidence>
<gene>
    <name evidence="5" type="ORF">OC683_00470</name>
</gene>
<sequence length="112" mass="12787">MNITGVRIKLYDKEDPKLKAFATIFIDNDFVVHGIKIILGNRGHFVAMPSWKLNTGVYKDIAHPTNTDTRNMLNKKVLREFYTKISEQNNNNNNNNITSSESEEVDLKSSNS</sequence>
<evidence type="ECO:0000256" key="4">
    <source>
        <dbReference type="SAM" id="MobiDB-lite"/>
    </source>
</evidence>
<dbReference type="InterPro" id="IPR007170">
    <property type="entry name" value="SpoVG"/>
</dbReference>
<keyword evidence="6" id="KW-1185">Reference proteome</keyword>
<dbReference type="EMBL" id="JAOSIR010000004">
    <property type="protein sequence ID" value="MDO8059094.1"/>
    <property type="molecule type" value="Genomic_DNA"/>
</dbReference>
<evidence type="ECO:0000313" key="6">
    <source>
        <dbReference type="Proteomes" id="UP001170674"/>
    </source>
</evidence>
<reference evidence="5 6" key="1">
    <citation type="journal article" date="2023" name="Int. J. Syst. Evol. Microbiol.">
        <title>The observation of taxonomic boundaries for the 16SrII and 16SrXXV phytoplasmas using genome-based delimitation.</title>
        <authorList>
            <person name="Rodrigues Jardim B."/>
            <person name="Tran-Nguyen L.T.T."/>
            <person name="Gambley C."/>
            <person name="Al-Sadi A.M."/>
            <person name="Al-Subhi A.M."/>
            <person name="Foissac X."/>
            <person name="Salar P."/>
            <person name="Cai H."/>
            <person name="Yang J.Y."/>
            <person name="Davis R."/>
            <person name="Jones L."/>
            <person name="Rodoni B."/>
            <person name="Constable F.E."/>
        </authorList>
    </citation>
    <scope>NUCLEOTIDE SEQUENCE [LARGE SCALE GENOMIC DNA]</scope>
    <source>
        <strain evidence="5">BAWM-OMN-P53</strain>
    </source>
</reference>
<dbReference type="Pfam" id="PF04026">
    <property type="entry name" value="SpoVG"/>
    <property type="match status" value="1"/>
</dbReference>
<dbReference type="SUPFAM" id="SSF160537">
    <property type="entry name" value="SpoVG-like"/>
    <property type="match status" value="1"/>
</dbReference>
<organism evidence="5 6">
    <name type="scientific">Candidatus Phytoplasma crotalariae</name>
    <dbReference type="NCBI Taxonomy" id="2982627"/>
    <lineage>
        <taxon>Bacteria</taxon>
        <taxon>Bacillati</taxon>
        <taxon>Mycoplasmatota</taxon>
        <taxon>Mollicutes</taxon>
        <taxon>Acholeplasmatales</taxon>
        <taxon>Acholeplasmataceae</taxon>
        <taxon>Candidatus Phytoplasma</taxon>
        <taxon>16SrII (Peanut WB group)</taxon>
    </lineage>
</organism>
<comment type="caution">
    <text evidence="5">The sequence shown here is derived from an EMBL/GenBank/DDBJ whole genome shotgun (WGS) entry which is preliminary data.</text>
</comment>
<feature type="region of interest" description="Disordered" evidence="4">
    <location>
        <begin position="86"/>
        <end position="112"/>
    </location>
</feature>
<dbReference type="PANTHER" id="PTHR38429">
    <property type="entry name" value="SEPTATION PROTEIN SPOVG-RELATED"/>
    <property type="match status" value="1"/>
</dbReference>
<dbReference type="RefSeq" id="WP_304514613.1">
    <property type="nucleotide sequence ID" value="NZ_JAOSIR010000004.1"/>
</dbReference>
<keyword evidence="3" id="KW-0131">Cell cycle</keyword>
<keyword evidence="2" id="KW-0717">Septation</keyword>